<dbReference type="AlphaFoldDB" id="A0A6H1ZMZ2"/>
<name>A0A6H1ZMZ2_9ZZZZ</name>
<dbReference type="EMBL" id="MT144103">
    <property type="protein sequence ID" value="QJA48791.1"/>
    <property type="molecule type" value="Genomic_DNA"/>
</dbReference>
<proteinExistence type="predicted"/>
<gene>
    <name evidence="1" type="ORF">TM448A01161_0006</name>
</gene>
<evidence type="ECO:0000313" key="1">
    <source>
        <dbReference type="EMBL" id="QJA48791.1"/>
    </source>
</evidence>
<reference evidence="1" key="1">
    <citation type="submission" date="2020-03" db="EMBL/GenBank/DDBJ databases">
        <title>The deep terrestrial virosphere.</title>
        <authorList>
            <person name="Holmfeldt K."/>
            <person name="Nilsson E."/>
            <person name="Simone D."/>
            <person name="Lopez-Fernandez M."/>
            <person name="Wu X."/>
            <person name="de Brujin I."/>
            <person name="Lundin D."/>
            <person name="Andersson A."/>
            <person name="Bertilsson S."/>
            <person name="Dopson M."/>
        </authorList>
    </citation>
    <scope>NUCLEOTIDE SEQUENCE</scope>
    <source>
        <strain evidence="1">TM448A01161</strain>
    </source>
</reference>
<organism evidence="1">
    <name type="scientific">viral metagenome</name>
    <dbReference type="NCBI Taxonomy" id="1070528"/>
    <lineage>
        <taxon>unclassified sequences</taxon>
        <taxon>metagenomes</taxon>
        <taxon>organismal metagenomes</taxon>
    </lineage>
</organism>
<protein>
    <submittedName>
        <fullName evidence="1">Uncharacterized protein</fullName>
    </submittedName>
</protein>
<accession>A0A6H1ZMZ2</accession>
<sequence>MKITDEIIDDLIEAAHNILHHDGYSSKDEENYTYKNLRDLFGKILKHKYKGVPKEGVKKCIA</sequence>